<name>A0A1L2CVL6_9CAUD</name>
<keyword evidence="2" id="KW-1185">Reference proteome</keyword>
<evidence type="ECO:0000313" key="1">
    <source>
        <dbReference type="EMBL" id="AMM44049.1"/>
    </source>
</evidence>
<sequence length="88" mass="10260">MYTPLSEEQIQKVKKYNVDSDYEAYKRAQSMIGCKVIKSSKRPFKSTLIVNTCKGVIRNPYTNLWGIKFEEDDSIVDVKQVKIYTETE</sequence>
<reference evidence="2" key="1">
    <citation type="submission" date="2016-01" db="EMBL/GenBank/DDBJ databases">
        <title>Isolation and Characterization of Enterobacteria phage CBB.</title>
        <authorList>
            <person name="Buttimer C.T.H."/>
            <person name="Hendrix H."/>
            <person name="Alexandre H."/>
            <person name="O'Mahony J."/>
            <person name="Lavigne R."/>
            <person name="Coffey A."/>
        </authorList>
    </citation>
    <scope>NUCLEOTIDE SEQUENCE [LARGE SCALE GENOMIC DNA]</scope>
</reference>
<dbReference type="EMBL" id="KU574722">
    <property type="protein sequence ID" value="AMM44049.1"/>
    <property type="molecule type" value="Genomic_DNA"/>
</dbReference>
<protein>
    <submittedName>
        <fullName evidence="1">Uncharacterized protein</fullName>
    </submittedName>
</protein>
<dbReference type="Proteomes" id="UP000223891">
    <property type="component" value="Segment"/>
</dbReference>
<proteinExistence type="predicted"/>
<organism evidence="1 2">
    <name type="scientific">Pectobacterium phage vB_PcaM_CBB</name>
    <dbReference type="NCBI Taxonomy" id="2772511"/>
    <lineage>
        <taxon>Viruses</taxon>
        <taxon>Duplodnaviria</taxon>
        <taxon>Heunggongvirae</taxon>
        <taxon>Uroviricota</taxon>
        <taxon>Caudoviricetes</taxon>
        <taxon>Mimasvirus</taxon>
        <taxon>Mimasvirus CBB</taxon>
    </lineage>
</organism>
<gene>
    <name evidence="1" type="ORF">CBB_486</name>
</gene>
<accession>A0A1L2CVL6</accession>
<evidence type="ECO:0000313" key="2">
    <source>
        <dbReference type="Proteomes" id="UP000223891"/>
    </source>
</evidence>